<comment type="caution">
    <text evidence="1">The sequence shown here is derived from an EMBL/GenBank/DDBJ whole genome shotgun (WGS) entry which is preliminary data.</text>
</comment>
<organism evidence="1">
    <name type="scientific">Planktothricoides sp. SpSt-374</name>
    <dbReference type="NCBI Taxonomy" id="2282167"/>
    <lineage>
        <taxon>Bacteria</taxon>
        <taxon>Bacillati</taxon>
        <taxon>Cyanobacteriota</taxon>
        <taxon>Cyanophyceae</taxon>
        <taxon>Oscillatoriophycideae</taxon>
        <taxon>Oscillatoriales</taxon>
        <taxon>Oscillatoriaceae</taxon>
        <taxon>Planktothricoides</taxon>
    </lineage>
</organism>
<evidence type="ECO:0000313" key="1">
    <source>
        <dbReference type="EMBL" id="HGF99915.1"/>
    </source>
</evidence>
<dbReference type="AlphaFoldDB" id="A0A7C3VQ82"/>
<accession>A0A7C3VQ82</accession>
<name>A0A7C3VQ82_9CYAN</name>
<dbReference type="EMBL" id="DSPX01000043">
    <property type="protein sequence ID" value="HGF99915.1"/>
    <property type="molecule type" value="Genomic_DNA"/>
</dbReference>
<proteinExistence type="predicted"/>
<reference evidence="1" key="1">
    <citation type="journal article" date="2020" name="mSystems">
        <title>Genome- and Community-Level Interaction Insights into Carbon Utilization and Element Cycling Functions of Hydrothermarchaeota in Hydrothermal Sediment.</title>
        <authorList>
            <person name="Zhou Z."/>
            <person name="Liu Y."/>
            <person name="Xu W."/>
            <person name="Pan J."/>
            <person name="Luo Z.H."/>
            <person name="Li M."/>
        </authorList>
    </citation>
    <scope>NUCLEOTIDE SEQUENCE [LARGE SCALE GENOMIC DNA]</scope>
    <source>
        <strain evidence="1">SpSt-374</strain>
    </source>
</reference>
<gene>
    <name evidence="1" type="ORF">ENR15_04425</name>
</gene>
<sequence>MQGGPRNRVSSLSLGEDAEVIAETRFLNQVSLSPRLPVSWSPRPPVRLSVGFRSSTQPTF</sequence>
<protein>
    <submittedName>
        <fullName evidence="1">Uncharacterized protein</fullName>
    </submittedName>
</protein>